<evidence type="ECO:0000313" key="2">
    <source>
        <dbReference type="Proteomes" id="UP000197208"/>
    </source>
</evidence>
<reference evidence="1 2" key="1">
    <citation type="submission" date="2017-05" db="EMBL/GenBank/DDBJ databases">
        <title>De novo genome assembly of Deniococcus indicus strain DR1.</title>
        <authorList>
            <person name="Chauhan D."/>
            <person name="Yennamalli R.M."/>
            <person name="Priyadarshini R."/>
        </authorList>
    </citation>
    <scope>NUCLEOTIDE SEQUENCE [LARGE SCALE GENOMIC DNA]</scope>
    <source>
        <strain evidence="1 2">DR1</strain>
    </source>
</reference>
<sequence>MDAPLDRVQHALATLTATEQRQWQRQVWAGAIAWGAEAPKDLNARILPDFTDRTRPAAPRAVPYPVPRDVAAGLSEAMKAGLLHGPVWTSWPAARDGRPLIQVWERIALAEDSL</sequence>
<comment type="caution">
    <text evidence="1">The sequence shown here is derived from an EMBL/GenBank/DDBJ whole genome shotgun (WGS) entry which is preliminary data.</text>
</comment>
<name>A0A246BJL6_9DEIO</name>
<keyword evidence="2" id="KW-1185">Reference proteome</keyword>
<dbReference type="Proteomes" id="UP000197208">
    <property type="component" value="Unassembled WGS sequence"/>
</dbReference>
<accession>A0A246BJL6</accession>
<organism evidence="1 2">
    <name type="scientific">Deinococcus indicus</name>
    <dbReference type="NCBI Taxonomy" id="223556"/>
    <lineage>
        <taxon>Bacteria</taxon>
        <taxon>Thermotogati</taxon>
        <taxon>Deinococcota</taxon>
        <taxon>Deinococci</taxon>
        <taxon>Deinococcales</taxon>
        <taxon>Deinococcaceae</taxon>
        <taxon>Deinococcus</taxon>
    </lineage>
</organism>
<dbReference type="AlphaFoldDB" id="A0A246BJL6"/>
<dbReference type="EMBL" id="NHMK01000020">
    <property type="protein sequence ID" value="OWL95091.1"/>
    <property type="molecule type" value="Genomic_DNA"/>
</dbReference>
<protein>
    <submittedName>
        <fullName evidence="1">Uncharacterized protein</fullName>
    </submittedName>
</protein>
<dbReference type="OrthoDB" id="69913at2"/>
<proteinExistence type="predicted"/>
<gene>
    <name evidence="1" type="ORF">CBQ26_13650</name>
</gene>
<evidence type="ECO:0000313" key="1">
    <source>
        <dbReference type="EMBL" id="OWL95091.1"/>
    </source>
</evidence>